<sequence>MRDTNAQLAEVIIPAEIGERAELLVAQIWEIAQSIANERLQNDRKALEHKESLIRAEIEELTAVIVALEEEQEKMTLELDSTKAFWGNVARKKSNCNQNLIKHA</sequence>
<evidence type="ECO:0000256" key="1">
    <source>
        <dbReference type="SAM" id="Coils"/>
    </source>
</evidence>
<gene>
    <name evidence="2" type="ORF">NCTC12877_00008</name>
</gene>
<evidence type="ECO:0000313" key="2">
    <source>
        <dbReference type="EMBL" id="STY98628.1"/>
    </source>
</evidence>
<keyword evidence="1" id="KW-0175">Coiled coil</keyword>
<keyword evidence="2" id="KW-0238">DNA-binding</keyword>
<reference evidence="2 3" key="1">
    <citation type="submission" date="2018-06" db="EMBL/GenBank/DDBJ databases">
        <authorList>
            <consortium name="Pathogen Informatics"/>
            <person name="Doyle S."/>
        </authorList>
    </citation>
    <scope>NUCLEOTIDE SEQUENCE [LARGE SCALE GENOMIC DNA]</scope>
    <source>
        <strain evidence="2 3">NCTC12877</strain>
    </source>
</reference>
<dbReference type="GO" id="GO:0003677">
    <property type="term" value="F:DNA binding"/>
    <property type="evidence" value="ECO:0007669"/>
    <property type="project" value="UniProtKB-KW"/>
</dbReference>
<protein>
    <submittedName>
        <fullName evidence="2">Plasmid replication region DNA-binding N-term</fullName>
    </submittedName>
</protein>
<accession>A0A378QCZ2</accession>
<evidence type="ECO:0000313" key="3">
    <source>
        <dbReference type="Proteomes" id="UP000254065"/>
    </source>
</evidence>
<feature type="coiled-coil region" evidence="1">
    <location>
        <begin position="37"/>
        <end position="78"/>
    </location>
</feature>
<dbReference type="AlphaFoldDB" id="A0A378QCZ2"/>
<keyword evidence="3" id="KW-1185">Reference proteome</keyword>
<name>A0A378QCZ2_9GAMM</name>
<organism evidence="2 3">
    <name type="scientific">Moraxella caprae</name>
    <dbReference type="NCBI Taxonomy" id="90240"/>
    <lineage>
        <taxon>Bacteria</taxon>
        <taxon>Pseudomonadati</taxon>
        <taxon>Pseudomonadota</taxon>
        <taxon>Gammaproteobacteria</taxon>
        <taxon>Moraxellales</taxon>
        <taxon>Moraxellaceae</taxon>
        <taxon>Moraxella</taxon>
    </lineage>
</organism>
<proteinExistence type="predicted"/>
<dbReference type="Proteomes" id="UP000254065">
    <property type="component" value="Unassembled WGS sequence"/>
</dbReference>
<dbReference type="EMBL" id="UGQB01000002">
    <property type="protein sequence ID" value="STY98628.1"/>
    <property type="molecule type" value="Genomic_DNA"/>
</dbReference>